<gene>
    <name evidence="1" type="ORF">CYFUS_005299</name>
</gene>
<evidence type="ECO:0000313" key="2">
    <source>
        <dbReference type="Proteomes" id="UP000217257"/>
    </source>
</evidence>
<reference evidence="1 2" key="1">
    <citation type="submission" date="2017-06" db="EMBL/GenBank/DDBJ databases">
        <title>Sequencing and comparative analysis of myxobacterial genomes.</title>
        <authorList>
            <person name="Rupp O."/>
            <person name="Goesmann A."/>
            <person name="Sogaard-Andersen L."/>
        </authorList>
    </citation>
    <scope>NUCLEOTIDE SEQUENCE [LARGE SCALE GENOMIC DNA]</scope>
    <source>
        <strain evidence="1 2">DSM 52655</strain>
    </source>
</reference>
<dbReference type="RefSeq" id="WP_095987825.1">
    <property type="nucleotide sequence ID" value="NZ_CP022098.1"/>
</dbReference>
<evidence type="ECO:0000313" key="1">
    <source>
        <dbReference type="EMBL" id="ATB39851.1"/>
    </source>
</evidence>
<dbReference type="AlphaFoldDB" id="A0A250J8U7"/>
<accession>A0A250J8U7</accession>
<protein>
    <submittedName>
        <fullName evidence="1">Uncharacterized protein</fullName>
    </submittedName>
</protein>
<dbReference type="KEGG" id="cfus:CYFUS_005299"/>
<dbReference type="Proteomes" id="UP000217257">
    <property type="component" value="Chromosome"/>
</dbReference>
<dbReference type="EMBL" id="CP022098">
    <property type="protein sequence ID" value="ATB39851.1"/>
    <property type="molecule type" value="Genomic_DNA"/>
</dbReference>
<name>A0A250J8U7_9BACT</name>
<proteinExistence type="predicted"/>
<organism evidence="1 2">
    <name type="scientific">Cystobacter fuscus</name>
    <dbReference type="NCBI Taxonomy" id="43"/>
    <lineage>
        <taxon>Bacteria</taxon>
        <taxon>Pseudomonadati</taxon>
        <taxon>Myxococcota</taxon>
        <taxon>Myxococcia</taxon>
        <taxon>Myxococcales</taxon>
        <taxon>Cystobacterineae</taxon>
        <taxon>Archangiaceae</taxon>
        <taxon>Cystobacter</taxon>
    </lineage>
</organism>
<sequence length="139" mass="14945">MYIVTDDVAKNESTVWKASKQGLATPTRLATIPGSIVSLTPDEADLYFADRTGGLFRVSKSGDAVTRLASTATDLSIAVDAERYYWFNGAALTATCKNGGGSQVLATVPSPQTRTPEIISVDGEGVYWRNARQVWKIAK</sequence>